<dbReference type="InterPro" id="IPR039163">
    <property type="entry name" value="EMC7"/>
</dbReference>
<feature type="chain" id="PRO_5004245552" description="ER membrane protein complex subunit 7 beta-sandwich domain-containing protein" evidence="7">
    <location>
        <begin position="25"/>
        <end position="245"/>
    </location>
</feature>
<accession>Q4WEV0</accession>
<dbReference type="VEuPathDB" id="FungiDB:Afu5g04280"/>
<dbReference type="HOGENOM" id="CLU_073620_0_0_1"/>
<name>Q4WEV0_ASPFU</name>
<dbReference type="PANTHER" id="PTHR13605:SF4">
    <property type="entry name" value="ER MEMBRANE PROTEIN COMPLEX SUBUNIT 7"/>
    <property type="match status" value="1"/>
</dbReference>
<dbReference type="InterPro" id="IPR019008">
    <property type="entry name" value="Beta_sandwich_EMC7"/>
</dbReference>
<dbReference type="EMBL" id="AAHF01000011">
    <property type="protein sequence ID" value="EAL85877.1"/>
    <property type="molecule type" value="Genomic_DNA"/>
</dbReference>
<evidence type="ECO:0000256" key="1">
    <source>
        <dbReference type="ARBA" id="ARBA00004167"/>
    </source>
</evidence>
<dbReference type="GeneID" id="3505582"/>
<dbReference type="OMA" id="FTFGMPK"/>
<comment type="subcellular location">
    <subcellularLocation>
        <location evidence="1">Membrane</location>
        <topology evidence="1">Single-pass membrane protein</topology>
    </subcellularLocation>
</comment>
<evidence type="ECO:0000256" key="4">
    <source>
        <dbReference type="ARBA" id="ARBA00022989"/>
    </source>
</evidence>
<proteinExistence type="predicted"/>
<dbReference type="PANTHER" id="PTHR13605">
    <property type="entry name" value="ER MEMBRANE PROTEIN COMPLEX SUBUNIT 7"/>
    <property type="match status" value="1"/>
</dbReference>
<evidence type="ECO:0000256" key="7">
    <source>
        <dbReference type="SAM" id="SignalP"/>
    </source>
</evidence>
<evidence type="ECO:0000256" key="3">
    <source>
        <dbReference type="ARBA" id="ARBA00022729"/>
    </source>
</evidence>
<keyword evidence="10" id="KW-1185">Reference proteome</keyword>
<feature type="region of interest" description="Disordered" evidence="6">
    <location>
        <begin position="176"/>
        <end position="245"/>
    </location>
</feature>
<evidence type="ECO:0000313" key="10">
    <source>
        <dbReference type="Proteomes" id="UP000002530"/>
    </source>
</evidence>
<protein>
    <recommendedName>
        <fullName evidence="8">ER membrane protein complex subunit 7 beta-sandwich domain-containing protein</fullName>
    </recommendedName>
</protein>
<keyword evidence="4" id="KW-1133">Transmembrane helix</keyword>
<dbReference type="RefSeq" id="XP_747915.1">
    <property type="nucleotide sequence ID" value="XM_742822.1"/>
</dbReference>
<feature type="compositionally biased region" description="Low complexity" evidence="6">
    <location>
        <begin position="228"/>
        <end position="245"/>
    </location>
</feature>
<reference evidence="9 10" key="1">
    <citation type="journal article" date="2005" name="Nature">
        <title>Genomic sequence of the pathogenic and allergenic filamentous fungus Aspergillus fumigatus.</title>
        <authorList>
            <person name="Nierman W.C."/>
            <person name="Pain A."/>
            <person name="Anderson M.J."/>
            <person name="Wortman J.R."/>
            <person name="Kim H.S."/>
            <person name="Arroyo J."/>
            <person name="Berriman M."/>
            <person name="Abe K."/>
            <person name="Archer D.B."/>
            <person name="Bermejo C."/>
            <person name="Bennett J."/>
            <person name="Bowyer P."/>
            <person name="Chen D."/>
            <person name="Collins M."/>
            <person name="Coulsen R."/>
            <person name="Davies R."/>
            <person name="Dyer P.S."/>
            <person name="Farman M."/>
            <person name="Fedorova N."/>
            <person name="Fedorova N."/>
            <person name="Feldblyum T.V."/>
            <person name="Fischer R."/>
            <person name="Fosker N."/>
            <person name="Fraser A."/>
            <person name="Garcia J.L."/>
            <person name="Garcia M.J."/>
            <person name="Goble A."/>
            <person name="Goldman G.H."/>
            <person name="Gomi K."/>
            <person name="Griffith-Jones S."/>
            <person name="Gwilliam R."/>
            <person name="Haas B."/>
            <person name="Haas H."/>
            <person name="Harris D."/>
            <person name="Horiuchi H."/>
            <person name="Huang J."/>
            <person name="Humphray S."/>
            <person name="Jimenez J."/>
            <person name="Keller N."/>
            <person name="Khouri H."/>
            <person name="Kitamoto K."/>
            <person name="Kobayashi T."/>
            <person name="Konzack S."/>
            <person name="Kulkarni R."/>
            <person name="Kumagai T."/>
            <person name="Lafon A."/>
            <person name="Latge J.P."/>
            <person name="Li W."/>
            <person name="Lord A."/>
            <person name="Lu C."/>
            <person name="Majoros W.H."/>
            <person name="May G.S."/>
            <person name="Miller B.L."/>
            <person name="Mohamoud Y."/>
            <person name="Molina M."/>
            <person name="Monod M."/>
            <person name="Mouyna I."/>
            <person name="Mulligan S."/>
            <person name="Murphy L."/>
            <person name="O'Neil S."/>
            <person name="Paulsen I."/>
            <person name="Penalva M.A."/>
            <person name="Pertea M."/>
            <person name="Price C."/>
            <person name="Pritchard B.L."/>
            <person name="Quail M.A."/>
            <person name="Rabbinowitsch E."/>
            <person name="Rawlins N."/>
            <person name="Rajandream M.A."/>
            <person name="Reichard U."/>
            <person name="Renauld H."/>
            <person name="Robson G.D."/>
            <person name="Rodriguez de Cordoba S."/>
            <person name="Rodriguez-Pena J.M."/>
            <person name="Ronning C.M."/>
            <person name="Rutter S."/>
            <person name="Salzberg S.L."/>
            <person name="Sanchez M."/>
            <person name="Sanchez-Ferrero J.C."/>
            <person name="Saunders D."/>
            <person name="Seeger K."/>
            <person name="Squares R."/>
            <person name="Squares S."/>
            <person name="Takeuchi M."/>
            <person name="Tekaia F."/>
            <person name="Turner G."/>
            <person name="Vazquez de Aldana C.R."/>
            <person name="Weidman J."/>
            <person name="White O."/>
            <person name="Woodward J."/>
            <person name="Yu J.H."/>
            <person name="Fraser C."/>
            <person name="Galagan J.E."/>
            <person name="Asai K."/>
            <person name="Machida M."/>
            <person name="Hall N."/>
            <person name="Barrell B."/>
            <person name="Denning D.W."/>
        </authorList>
    </citation>
    <scope>NUCLEOTIDE SEQUENCE [LARGE SCALE GENOMIC DNA]</scope>
    <source>
        <strain evidence="9 10">Af293</strain>
    </source>
</reference>
<evidence type="ECO:0000259" key="8">
    <source>
        <dbReference type="Pfam" id="PF09430"/>
    </source>
</evidence>
<dbReference type="STRING" id="330879.Q4WEV0"/>
<evidence type="ECO:0000313" key="9">
    <source>
        <dbReference type="EMBL" id="EAL85877.1"/>
    </source>
</evidence>
<evidence type="ECO:0000256" key="2">
    <source>
        <dbReference type="ARBA" id="ARBA00022692"/>
    </source>
</evidence>
<feature type="signal peptide" evidence="7">
    <location>
        <begin position="1"/>
        <end position="24"/>
    </location>
</feature>
<comment type="caution">
    <text evidence="9">The sequence shown here is derived from an EMBL/GenBank/DDBJ whole genome shotgun (WGS) entry which is preliminary data.</text>
</comment>
<evidence type="ECO:0000256" key="6">
    <source>
        <dbReference type="SAM" id="MobiDB-lite"/>
    </source>
</evidence>
<dbReference type="Proteomes" id="UP000002530">
    <property type="component" value="Unassembled WGS sequence"/>
</dbReference>
<keyword evidence="3 7" id="KW-0732">Signal</keyword>
<dbReference type="KEGG" id="afm:AFUA_5G04280"/>
<keyword evidence="5" id="KW-0472">Membrane</keyword>
<evidence type="ECO:0000256" key="5">
    <source>
        <dbReference type="ARBA" id="ARBA00023136"/>
    </source>
</evidence>
<gene>
    <name evidence="9" type="ORF">AFUA_5G04280</name>
</gene>
<dbReference type="Pfam" id="PF09430">
    <property type="entry name" value="EMC7_beta-sandw"/>
    <property type="match status" value="1"/>
</dbReference>
<dbReference type="eggNOG" id="KOG3306">
    <property type="taxonomic scope" value="Eukaryota"/>
</dbReference>
<keyword evidence="2" id="KW-0812">Transmembrane</keyword>
<feature type="domain" description="ER membrane protein complex subunit 7 beta-sandwich" evidence="8">
    <location>
        <begin position="39"/>
        <end position="173"/>
    </location>
</feature>
<sequence length="245" mass="26149">MSFLRSSLSALFLFVAATCTTVLSASLTITIPPSNLLPNPNTLPAGTHATLTSLPSLKDREDASSHVPHPLTAPLTRSASFVFRNLKATKPESYLLDIRSAEYVFAPYRVDVSADGTVLGVWETYRGNPWDNRGREKFVVDAAGGNGAKAAEVMVEAKILARRGFYEERARLDPEMRAEFEKQSRTSPISGATRNAMAGGGGPGNFDLAGWMAGATPRQATGTDSEAARGTATGRETGGTTRRRG</sequence>
<organism evidence="9 10">
    <name type="scientific">Aspergillus fumigatus (strain ATCC MYA-4609 / CBS 101355 / FGSC A1100 / Af293)</name>
    <name type="common">Neosartorya fumigata</name>
    <dbReference type="NCBI Taxonomy" id="330879"/>
    <lineage>
        <taxon>Eukaryota</taxon>
        <taxon>Fungi</taxon>
        <taxon>Dikarya</taxon>
        <taxon>Ascomycota</taxon>
        <taxon>Pezizomycotina</taxon>
        <taxon>Eurotiomycetes</taxon>
        <taxon>Eurotiomycetidae</taxon>
        <taxon>Eurotiales</taxon>
        <taxon>Aspergillaceae</taxon>
        <taxon>Aspergillus</taxon>
        <taxon>Aspergillus subgen. Fumigati</taxon>
    </lineage>
</organism>
<dbReference type="InParanoid" id="Q4WEV0"/>
<dbReference type="GO" id="GO:0072546">
    <property type="term" value="C:EMC complex"/>
    <property type="evidence" value="ECO:0000318"/>
    <property type="project" value="GO_Central"/>
</dbReference>
<dbReference type="AlphaFoldDB" id="Q4WEV0"/>
<dbReference type="OrthoDB" id="27095at2759"/>